<dbReference type="SMART" id="SM00222">
    <property type="entry name" value="Sec7"/>
    <property type="match status" value="1"/>
</dbReference>
<evidence type="ECO:0000259" key="5">
    <source>
        <dbReference type="PROSITE" id="PS50190"/>
    </source>
</evidence>
<evidence type="ECO:0000256" key="1">
    <source>
        <dbReference type="ARBA" id="ARBA00004496"/>
    </source>
</evidence>
<keyword evidence="2" id="KW-0963">Cytoplasm</keyword>
<feature type="region of interest" description="Disordered" evidence="4">
    <location>
        <begin position="369"/>
        <end position="395"/>
    </location>
</feature>
<dbReference type="GO" id="GO:0032012">
    <property type="term" value="P:regulation of ARF protein signal transduction"/>
    <property type="evidence" value="ECO:0007669"/>
    <property type="project" value="InterPro"/>
</dbReference>
<feature type="domain" description="SEC7" evidence="5">
    <location>
        <begin position="1"/>
        <end position="80"/>
    </location>
</feature>
<dbReference type="GO" id="GO:0005737">
    <property type="term" value="C:cytoplasm"/>
    <property type="evidence" value="ECO:0007669"/>
    <property type="project" value="UniProtKB-SubCell"/>
</dbReference>
<organism evidence="6 7">
    <name type="scientific">Thalassiosira oceanica</name>
    <name type="common">Marine diatom</name>
    <dbReference type="NCBI Taxonomy" id="159749"/>
    <lineage>
        <taxon>Eukaryota</taxon>
        <taxon>Sar</taxon>
        <taxon>Stramenopiles</taxon>
        <taxon>Ochrophyta</taxon>
        <taxon>Bacillariophyta</taxon>
        <taxon>Coscinodiscophyceae</taxon>
        <taxon>Thalassiosirophycidae</taxon>
        <taxon>Thalassiosirales</taxon>
        <taxon>Thalassiosiraceae</taxon>
        <taxon>Thalassiosira</taxon>
    </lineage>
</organism>
<feature type="region of interest" description="Disordered" evidence="4">
    <location>
        <begin position="146"/>
        <end position="172"/>
    </location>
</feature>
<dbReference type="OMA" id="NIMARVH"/>
<dbReference type="AlphaFoldDB" id="K0TJ77"/>
<dbReference type="EMBL" id="AGNL01000560">
    <property type="protein sequence ID" value="EJK77675.1"/>
    <property type="molecule type" value="Genomic_DNA"/>
</dbReference>
<dbReference type="InterPro" id="IPR015403">
    <property type="entry name" value="Mon2/Sec7/BIG1-like_HDS"/>
</dbReference>
<accession>K0TJ77</accession>
<feature type="compositionally biased region" description="Polar residues" evidence="4">
    <location>
        <begin position="379"/>
        <end position="393"/>
    </location>
</feature>
<comment type="subcellular location">
    <subcellularLocation>
        <location evidence="1">Cytoplasm</location>
    </subcellularLocation>
</comment>
<dbReference type="Pfam" id="PF01369">
    <property type="entry name" value="Sec7"/>
    <property type="match status" value="1"/>
</dbReference>
<dbReference type="InterPro" id="IPR016024">
    <property type="entry name" value="ARM-type_fold"/>
</dbReference>
<evidence type="ECO:0000313" key="6">
    <source>
        <dbReference type="EMBL" id="EJK77675.1"/>
    </source>
</evidence>
<feature type="non-terminal residue" evidence="6">
    <location>
        <position position="623"/>
    </location>
</feature>
<gene>
    <name evidence="6" type="ORF">THAOC_00477</name>
</gene>
<feature type="coiled-coil region" evidence="3">
    <location>
        <begin position="117"/>
        <end position="144"/>
    </location>
</feature>
<dbReference type="SUPFAM" id="SSF48371">
    <property type="entry name" value="ARM repeat"/>
    <property type="match status" value="1"/>
</dbReference>
<dbReference type="SUPFAM" id="SSF48425">
    <property type="entry name" value="Sec7 domain"/>
    <property type="match status" value="1"/>
</dbReference>
<protein>
    <recommendedName>
        <fullName evidence="5">SEC7 domain-containing protein</fullName>
    </recommendedName>
</protein>
<keyword evidence="7" id="KW-1185">Reference proteome</keyword>
<reference evidence="6 7" key="1">
    <citation type="journal article" date="2012" name="Genome Biol.">
        <title>Genome and low-iron response of an oceanic diatom adapted to chronic iron limitation.</title>
        <authorList>
            <person name="Lommer M."/>
            <person name="Specht M."/>
            <person name="Roy A.S."/>
            <person name="Kraemer L."/>
            <person name="Andreson R."/>
            <person name="Gutowska M.A."/>
            <person name="Wolf J."/>
            <person name="Bergner S.V."/>
            <person name="Schilhabel M.B."/>
            <person name="Klostermeier U.C."/>
            <person name="Beiko R.G."/>
            <person name="Rosenstiel P."/>
            <person name="Hippler M."/>
            <person name="Laroche J."/>
        </authorList>
    </citation>
    <scope>NUCLEOTIDE SEQUENCE [LARGE SCALE GENOMIC DNA]</scope>
    <source>
        <strain evidence="6 7">CCMP1005</strain>
    </source>
</reference>
<evidence type="ECO:0000256" key="3">
    <source>
        <dbReference type="SAM" id="Coils"/>
    </source>
</evidence>
<proteinExistence type="predicted"/>
<comment type="caution">
    <text evidence="6">The sequence shown here is derived from an EMBL/GenBank/DDBJ whole genome shotgun (WGS) entry which is preliminary data.</text>
</comment>
<dbReference type="Gene3D" id="1.10.1000.11">
    <property type="entry name" value="Arf Nucleotide-binding Site Opener,domain 2"/>
    <property type="match status" value="1"/>
</dbReference>
<dbReference type="eggNOG" id="KOG0929">
    <property type="taxonomic scope" value="Eukaryota"/>
</dbReference>
<dbReference type="Proteomes" id="UP000266841">
    <property type="component" value="Unassembled WGS sequence"/>
</dbReference>
<evidence type="ECO:0000313" key="7">
    <source>
        <dbReference type="Proteomes" id="UP000266841"/>
    </source>
</evidence>
<evidence type="ECO:0000256" key="2">
    <source>
        <dbReference type="ARBA" id="ARBA00022490"/>
    </source>
</evidence>
<dbReference type="InterPro" id="IPR035999">
    <property type="entry name" value="Sec7_dom_sf"/>
</dbReference>
<dbReference type="PROSITE" id="PS50190">
    <property type="entry name" value="SEC7"/>
    <property type="match status" value="1"/>
</dbReference>
<feature type="compositionally biased region" description="Basic residues" evidence="4">
    <location>
        <begin position="146"/>
        <end position="156"/>
    </location>
</feature>
<dbReference type="PANTHER" id="PTHR10663:SF375">
    <property type="entry name" value="LD29171P"/>
    <property type="match status" value="1"/>
</dbReference>
<feature type="compositionally biased region" description="Polar residues" evidence="4">
    <location>
        <begin position="157"/>
        <end position="172"/>
    </location>
</feature>
<dbReference type="PANTHER" id="PTHR10663">
    <property type="entry name" value="GUANYL-NUCLEOTIDE EXCHANGE FACTOR"/>
    <property type="match status" value="1"/>
</dbReference>
<dbReference type="OrthoDB" id="430364at2759"/>
<sequence length="623" mass="69017">MEKFAERFTRQNSDVFPSPDTAFILGFSVIMLNTDLHNPSIKEDRRMTIESFLRNNKGIADGGDLPEDFLRGIFNRIKENPFSLKEDDEAREKADKDKSANTFESLFVFEGPSLFGSSAEEKKREKLRQEREEMMAAAEQLFKKKPTTKSLSRKGSHGSSVAASTSQNIDSVSPSDVVKPMFDVTWGPLIGTLSQVLEASSDETITTLCLSGFIYSIRISAQSGMSLARNTFVNSLAKFTTLGSIKEMKSKNIECIRTLLGIAIIDGENLGESWSPILQCISQLGRLHLFASGLDSEDQFLQSDPSQPKISESAREMEESNGKAVLAAVNEVLIDKVFSSSVTLSARGIVDFIEQLIAVSDAEISGDTKKGISGHASATRASQQGKVSKSNHGTEGPRIFSLQRLVEVADYNMDIRPRLTWSQIWENMGNHFAKVGCNENAMVSMFAIDALRQLSFKFLEKPELTDFNFQRLFLKPFLFIMQNPGSREDIRELVLRCVDNIIRTLAHNLRSGWKIFFSILKLSSSDTGVKIKTLGLAILQRLLDEHLNDLCPPSADGDDDGDDVKLTASEISLRNAHVDDFVGLCRASLSFIQTEESENPPSIGLSMRALCHTACYADLIADK</sequence>
<name>K0TJ77_THAOC</name>
<evidence type="ECO:0000256" key="4">
    <source>
        <dbReference type="SAM" id="MobiDB-lite"/>
    </source>
</evidence>
<dbReference type="InterPro" id="IPR000904">
    <property type="entry name" value="Sec7_dom"/>
</dbReference>
<dbReference type="GO" id="GO:0005085">
    <property type="term" value="F:guanyl-nucleotide exchange factor activity"/>
    <property type="evidence" value="ECO:0007669"/>
    <property type="project" value="InterPro"/>
</dbReference>
<keyword evidence="3" id="KW-0175">Coiled coil</keyword>
<dbReference type="Pfam" id="PF09324">
    <property type="entry name" value="Sec7-like_HDS"/>
    <property type="match status" value="1"/>
</dbReference>
<dbReference type="InterPro" id="IPR023394">
    <property type="entry name" value="Sec7_C_sf"/>
</dbReference>